<keyword evidence="1" id="KW-0378">Hydrolase</keyword>
<keyword evidence="4" id="KW-0645">Protease</keyword>
<comment type="caution">
    <text evidence="4">The sequence shown here is derived from an EMBL/GenBank/DDBJ whole genome shotgun (WGS) entry which is preliminary data.</text>
</comment>
<dbReference type="EMBL" id="JACHIN010000003">
    <property type="protein sequence ID" value="MBB5077442.1"/>
    <property type="molecule type" value="Genomic_DNA"/>
</dbReference>
<evidence type="ECO:0000256" key="2">
    <source>
        <dbReference type="ARBA" id="ARBA00022825"/>
    </source>
</evidence>
<keyword evidence="5" id="KW-1185">Reference proteome</keyword>
<name>A0A7W8EGD6_9ACTN</name>
<proteinExistence type="predicted"/>
<dbReference type="InterPro" id="IPR011042">
    <property type="entry name" value="6-blade_b-propeller_TolB-like"/>
</dbReference>
<dbReference type="SUPFAM" id="SSF53474">
    <property type="entry name" value="alpha/beta-Hydrolases"/>
    <property type="match status" value="1"/>
</dbReference>
<dbReference type="SUPFAM" id="SSF82171">
    <property type="entry name" value="DPP6 N-terminal domain-like"/>
    <property type="match status" value="1"/>
</dbReference>
<dbReference type="InterPro" id="IPR029058">
    <property type="entry name" value="AB_hydrolase_fold"/>
</dbReference>
<evidence type="ECO:0000259" key="3">
    <source>
        <dbReference type="Pfam" id="PF00326"/>
    </source>
</evidence>
<dbReference type="Gene3D" id="2.120.10.30">
    <property type="entry name" value="TolB, C-terminal domain"/>
    <property type="match status" value="2"/>
</dbReference>
<dbReference type="InterPro" id="IPR001375">
    <property type="entry name" value="Peptidase_S9_cat"/>
</dbReference>
<dbReference type="Pfam" id="PF07676">
    <property type="entry name" value="PD40"/>
    <property type="match status" value="1"/>
</dbReference>
<dbReference type="GO" id="GO:0006508">
    <property type="term" value="P:proteolysis"/>
    <property type="evidence" value="ECO:0007669"/>
    <property type="project" value="InterPro"/>
</dbReference>
<feature type="domain" description="Peptidase S9 prolyl oligopeptidase catalytic" evidence="3">
    <location>
        <begin position="351"/>
        <end position="557"/>
    </location>
</feature>
<dbReference type="Gene3D" id="3.40.50.1820">
    <property type="entry name" value="alpha/beta hydrolase"/>
    <property type="match status" value="1"/>
</dbReference>
<dbReference type="GO" id="GO:0004177">
    <property type="term" value="F:aminopeptidase activity"/>
    <property type="evidence" value="ECO:0007669"/>
    <property type="project" value="UniProtKB-KW"/>
</dbReference>
<reference evidence="4 5" key="1">
    <citation type="submission" date="2020-08" db="EMBL/GenBank/DDBJ databases">
        <title>Genomic Encyclopedia of Type Strains, Phase IV (KMG-IV): sequencing the most valuable type-strain genomes for metagenomic binning, comparative biology and taxonomic classification.</title>
        <authorList>
            <person name="Goeker M."/>
        </authorList>
    </citation>
    <scope>NUCLEOTIDE SEQUENCE [LARGE SCALE GENOMIC DNA]</scope>
    <source>
        <strain evidence="4 5">DSM 45385</strain>
    </source>
</reference>
<dbReference type="PANTHER" id="PTHR42776:SF27">
    <property type="entry name" value="DIPEPTIDYL PEPTIDASE FAMILY MEMBER 6"/>
    <property type="match status" value="1"/>
</dbReference>
<keyword evidence="2" id="KW-0720">Serine protease</keyword>
<accession>A0A7W8EGD6</accession>
<organism evidence="4 5">
    <name type="scientific">Nonomuraea endophytica</name>
    <dbReference type="NCBI Taxonomy" id="714136"/>
    <lineage>
        <taxon>Bacteria</taxon>
        <taxon>Bacillati</taxon>
        <taxon>Actinomycetota</taxon>
        <taxon>Actinomycetes</taxon>
        <taxon>Streptosporangiales</taxon>
        <taxon>Streptosporangiaceae</taxon>
        <taxon>Nonomuraea</taxon>
    </lineage>
</organism>
<evidence type="ECO:0000313" key="4">
    <source>
        <dbReference type="EMBL" id="MBB5077442.1"/>
    </source>
</evidence>
<dbReference type="Pfam" id="PF00326">
    <property type="entry name" value="Peptidase_S9"/>
    <property type="match status" value="1"/>
</dbReference>
<gene>
    <name evidence="4" type="ORF">HNR40_002915</name>
</gene>
<dbReference type="AlphaFoldDB" id="A0A7W8EGD6"/>
<evidence type="ECO:0000313" key="5">
    <source>
        <dbReference type="Proteomes" id="UP000568380"/>
    </source>
</evidence>
<dbReference type="PANTHER" id="PTHR42776">
    <property type="entry name" value="SERINE PEPTIDASE S9 FAMILY MEMBER"/>
    <property type="match status" value="1"/>
</dbReference>
<evidence type="ECO:0000256" key="1">
    <source>
        <dbReference type="ARBA" id="ARBA00022801"/>
    </source>
</evidence>
<dbReference type="InterPro" id="IPR011659">
    <property type="entry name" value="WD40"/>
</dbReference>
<protein>
    <submittedName>
        <fullName evidence="4">Dipeptidyl aminopeptidase/acylaminoacyl peptidase</fullName>
    </submittedName>
</protein>
<dbReference type="Proteomes" id="UP000568380">
    <property type="component" value="Unassembled WGS sequence"/>
</dbReference>
<sequence length="557" mass="59684">MWLAFVRSGPGVKAQVHVMPISGGESWRVTEQPFGAAEPVWSPDSSRLAFVAQVEEARGNEEDAKRGPRRVTTLRYRWDGVGFTGERFAHVFVVDPFGDEPPLQVTEGDFDHGGVAWSPAGDLLAFSAARHPGRGEDFFSDVWVCAPDGTGLRKVTRTALTATQPSFGPDGGLVFVGADPGDEGRRLIAQVGVWSVPVDGSVPARRLTDAELHNMPSIGNERLAVPAKDGVLCAVENRGAVELLRVPYDGGEPVVVVGGPREVRGLGHAGGTTVAVVCDVSSPAELVAVRDGVEVRLTGFGAGLEVLPIEEVNATAPDGYPVHGWIVRPEGAGPHPVLLMIHGGPFAQYGWRVFDEAQVYASAGYAVVMGNPRGSSGYGRAHGAYIVGDVGRRSAVDLLALFDAALATGGLDASRAGVLGGSHGGFMTTWLAAHHGERFRAAVSERALNAIDSFHGSSDIGWAFPFDLYGEPSTWAHQSPLTHAGRITIPMLIIHSEHDWRAPVEQAQRLFVALKLRGVVTEMLLFPDEGHDMSRSGRPSRRIARFDAILDWWQRHL</sequence>
<keyword evidence="4" id="KW-0031">Aminopeptidase</keyword>
<dbReference type="GO" id="GO:0004252">
    <property type="term" value="F:serine-type endopeptidase activity"/>
    <property type="evidence" value="ECO:0007669"/>
    <property type="project" value="TreeGrafter"/>
</dbReference>